<feature type="compositionally biased region" description="Basic residues" evidence="7">
    <location>
        <begin position="250"/>
        <end position="260"/>
    </location>
</feature>
<feature type="compositionally biased region" description="Basic and acidic residues" evidence="7">
    <location>
        <begin position="214"/>
        <end position="223"/>
    </location>
</feature>
<sequence>MASPRKLYVGNLTHGTTQRDIEHIFDKYGKVVSVEIKAGGFAFVEMNHTSEAEDAVKALSGSTLDGHRIMVEQARGGRTDRLRSAPRRSEYRVAVENLSSRYSWQDVKDIFRSRARVEVIYAEVYRNPRHSGLVAVIEFASFMDLKESIRKMDGESLDGSEIRVREVGESWRYGPPHRSRSHSRSHSRGRHSRSKSRSPSHERKHSRSHSRGRSPSEDHERSPKHARSQSPDERKEKDKEDKPEAEKAKSKSKSRPKSKSPSRSPSPAARSHHSKSKSRSRSRSASPKKQPSKSRSPSPKPAADKPKSRSRSRSASPAPPAVATVSAPAADEPKQEPAAEKEETHAE</sequence>
<gene>
    <name evidence="9" type="ORF">PAPYR_10565</name>
</gene>
<feature type="compositionally biased region" description="Basic residues" evidence="7">
    <location>
        <begin position="270"/>
        <end position="282"/>
    </location>
</feature>
<evidence type="ECO:0000313" key="9">
    <source>
        <dbReference type="EMBL" id="KAJ4454663.1"/>
    </source>
</evidence>
<keyword evidence="2" id="KW-0507">mRNA processing</keyword>
<dbReference type="Proteomes" id="UP001141327">
    <property type="component" value="Unassembled WGS sequence"/>
</dbReference>
<dbReference type="SMART" id="SM00360">
    <property type="entry name" value="RRM"/>
    <property type="match status" value="2"/>
</dbReference>
<protein>
    <submittedName>
        <fullName evidence="9">Serine/arginine-rich splicing factor 4</fullName>
    </submittedName>
</protein>
<reference evidence="9" key="1">
    <citation type="journal article" date="2022" name="bioRxiv">
        <title>Genomics of Preaxostyla Flagellates Illuminates Evolutionary Transitions and the Path Towards Mitochondrial Loss.</title>
        <authorList>
            <person name="Novak L.V.F."/>
            <person name="Treitli S.C."/>
            <person name="Pyrih J."/>
            <person name="Halakuc P."/>
            <person name="Pipaliya S.V."/>
            <person name="Vacek V."/>
            <person name="Brzon O."/>
            <person name="Soukal P."/>
            <person name="Eme L."/>
            <person name="Dacks J.B."/>
            <person name="Karnkowska A."/>
            <person name="Elias M."/>
            <person name="Hampl V."/>
        </authorList>
    </citation>
    <scope>NUCLEOTIDE SEQUENCE</scope>
    <source>
        <strain evidence="9">RCP-MX</strain>
    </source>
</reference>
<comment type="caution">
    <text evidence="9">The sequence shown here is derived from an EMBL/GenBank/DDBJ whole genome shotgun (WGS) entry which is preliminary data.</text>
</comment>
<evidence type="ECO:0000256" key="7">
    <source>
        <dbReference type="SAM" id="MobiDB-lite"/>
    </source>
</evidence>
<dbReference type="PROSITE" id="PS50102">
    <property type="entry name" value="RRM"/>
    <property type="match status" value="2"/>
</dbReference>
<dbReference type="InterPro" id="IPR000504">
    <property type="entry name" value="RRM_dom"/>
</dbReference>
<accession>A0ABQ8U5N9</accession>
<evidence type="ECO:0000256" key="4">
    <source>
        <dbReference type="ARBA" id="ARBA00022884"/>
    </source>
</evidence>
<feature type="compositionally biased region" description="Basic residues" evidence="7">
    <location>
        <begin position="175"/>
        <end position="212"/>
    </location>
</feature>
<feature type="region of interest" description="Disordered" evidence="7">
    <location>
        <begin position="171"/>
        <end position="347"/>
    </location>
</feature>
<evidence type="ECO:0000256" key="1">
    <source>
        <dbReference type="ARBA" id="ARBA00004123"/>
    </source>
</evidence>
<dbReference type="PANTHER" id="PTHR23003:SF62">
    <property type="entry name" value="SERINE_ARGININE (SR)-TYPE SHUTTLING MRNA BINDING PROTEIN NPL3"/>
    <property type="match status" value="1"/>
</dbReference>
<evidence type="ECO:0000313" key="10">
    <source>
        <dbReference type="Proteomes" id="UP001141327"/>
    </source>
</evidence>
<dbReference type="InterPro" id="IPR012677">
    <property type="entry name" value="Nucleotide-bd_a/b_plait_sf"/>
</dbReference>
<dbReference type="Gene3D" id="3.30.70.330">
    <property type="match status" value="2"/>
</dbReference>
<feature type="compositionally biased region" description="Low complexity" evidence="7">
    <location>
        <begin position="313"/>
        <end position="330"/>
    </location>
</feature>
<evidence type="ECO:0000256" key="5">
    <source>
        <dbReference type="ARBA" id="ARBA00023242"/>
    </source>
</evidence>
<dbReference type="InterPro" id="IPR035979">
    <property type="entry name" value="RBD_domain_sf"/>
</dbReference>
<feature type="domain" description="RRM" evidence="8">
    <location>
        <begin position="91"/>
        <end position="169"/>
    </location>
</feature>
<dbReference type="Pfam" id="PF00076">
    <property type="entry name" value="RRM_1"/>
    <property type="match status" value="2"/>
</dbReference>
<keyword evidence="5" id="KW-0539">Nucleus</keyword>
<feature type="compositionally biased region" description="Low complexity" evidence="7">
    <location>
        <begin position="283"/>
        <end position="297"/>
    </location>
</feature>
<comment type="subcellular location">
    <subcellularLocation>
        <location evidence="1">Nucleus</location>
    </subcellularLocation>
</comment>
<feature type="domain" description="RRM" evidence="8">
    <location>
        <begin position="5"/>
        <end position="76"/>
    </location>
</feature>
<proteinExistence type="predicted"/>
<dbReference type="EMBL" id="JAPMOS010000141">
    <property type="protein sequence ID" value="KAJ4454663.1"/>
    <property type="molecule type" value="Genomic_DNA"/>
</dbReference>
<keyword evidence="4 6" id="KW-0694">RNA-binding</keyword>
<organism evidence="9 10">
    <name type="scientific">Paratrimastix pyriformis</name>
    <dbReference type="NCBI Taxonomy" id="342808"/>
    <lineage>
        <taxon>Eukaryota</taxon>
        <taxon>Metamonada</taxon>
        <taxon>Preaxostyla</taxon>
        <taxon>Paratrimastigidae</taxon>
        <taxon>Paratrimastix</taxon>
    </lineage>
</organism>
<name>A0ABQ8U5N9_9EUKA</name>
<evidence type="ECO:0000256" key="3">
    <source>
        <dbReference type="ARBA" id="ARBA00022737"/>
    </source>
</evidence>
<feature type="compositionally biased region" description="Basic and acidic residues" evidence="7">
    <location>
        <begin position="230"/>
        <end position="249"/>
    </location>
</feature>
<evidence type="ECO:0000256" key="2">
    <source>
        <dbReference type="ARBA" id="ARBA00022664"/>
    </source>
</evidence>
<feature type="compositionally biased region" description="Basic and acidic residues" evidence="7">
    <location>
        <begin position="331"/>
        <end position="347"/>
    </location>
</feature>
<evidence type="ECO:0000256" key="6">
    <source>
        <dbReference type="PROSITE-ProRule" id="PRU00176"/>
    </source>
</evidence>
<dbReference type="InterPro" id="IPR050374">
    <property type="entry name" value="RRT5_SRSF_SR"/>
</dbReference>
<evidence type="ECO:0000259" key="8">
    <source>
        <dbReference type="PROSITE" id="PS50102"/>
    </source>
</evidence>
<keyword evidence="10" id="KW-1185">Reference proteome</keyword>
<dbReference type="SUPFAM" id="SSF54928">
    <property type="entry name" value="RNA-binding domain, RBD"/>
    <property type="match status" value="1"/>
</dbReference>
<keyword evidence="3" id="KW-0677">Repeat</keyword>
<dbReference type="PANTHER" id="PTHR23003">
    <property type="entry name" value="RNA RECOGNITION MOTIF RRM DOMAIN CONTAINING PROTEIN"/>
    <property type="match status" value="1"/>
</dbReference>